<dbReference type="Proteomes" id="UP000315753">
    <property type="component" value="Unassembled WGS sequence"/>
</dbReference>
<dbReference type="Pfam" id="PF00440">
    <property type="entry name" value="TetR_N"/>
    <property type="match status" value="1"/>
</dbReference>
<dbReference type="GO" id="GO:0003677">
    <property type="term" value="F:DNA binding"/>
    <property type="evidence" value="ECO:0007669"/>
    <property type="project" value="UniProtKB-UniRule"/>
</dbReference>
<dbReference type="InterPro" id="IPR009057">
    <property type="entry name" value="Homeodomain-like_sf"/>
</dbReference>
<sequence length="290" mass="33703">MSGGDFVSKKNIIMEKAIELFSKKGVESTSIQDITEACGISKGAFYLSFKSKDDLLVEITDYFIKKFIAVQNKILDDNIPVDEKLPKFFYFNFKLLEEHYSFISMCMRENFQPMNNEVIKKIKEFNAIQHEALLSIIHQTYGNRGEQLKYDLLLVVRGLLVSYTEFITTHPQKYNLERLADCLAEKVNIIAEHSKLHFVTEQLWNSISYAHIEEMVSKEYILSLLEQLNSQYKEMPLIEESIALLMEEMKKERPRLAILNGLVSNLENLEDFSLVVFLLKQYVLNLQTVS</sequence>
<proteinExistence type="predicted"/>
<dbReference type="InterPro" id="IPR050624">
    <property type="entry name" value="HTH-type_Tx_Regulator"/>
</dbReference>
<evidence type="ECO:0000259" key="3">
    <source>
        <dbReference type="PROSITE" id="PS50977"/>
    </source>
</evidence>
<accession>A0A540UZ60</accession>
<comment type="caution">
    <text evidence="4">The sequence shown here is derived from an EMBL/GenBank/DDBJ whole genome shotgun (WGS) entry which is preliminary data.</text>
</comment>
<feature type="DNA-binding region" description="H-T-H motif" evidence="2">
    <location>
        <begin position="30"/>
        <end position="49"/>
    </location>
</feature>
<dbReference type="Gene3D" id="1.10.357.10">
    <property type="entry name" value="Tetracycline Repressor, domain 2"/>
    <property type="match status" value="1"/>
</dbReference>
<dbReference type="Gene3D" id="1.10.10.60">
    <property type="entry name" value="Homeodomain-like"/>
    <property type="match status" value="1"/>
</dbReference>
<evidence type="ECO:0000256" key="2">
    <source>
        <dbReference type="PROSITE-ProRule" id="PRU00335"/>
    </source>
</evidence>
<dbReference type="SUPFAM" id="SSF46689">
    <property type="entry name" value="Homeodomain-like"/>
    <property type="match status" value="1"/>
</dbReference>
<dbReference type="AlphaFoldDB" id="A0A540UZ60"/>
<dbReference type="EMBL" id="VIGD01000017">
    <property type="protein sequence ID" value="TQE89744.1"/>
    <property type="molecule type" value="Genomic_DNA"/>
</dbReference>
<dbReference type="PANTHER" id="PTHR43479:SF22">
    <property type="entry name" value="TRANSCRIPTIONAL REGULATOR, TETR FAMILY"/>
    <property type="match status" value="1"/>
</dbReference>
<reference evidence="4 5" key="1">
    <citation type="submission" date="2019-06" db="EMBL/GenBank/DDBJ databases">
        <title>Genome sequence of Ureibacillus terrenus.</title>
        <authorList>
            <person name="Maclea K.S."/>
            <person name="Simoes M."/>
        </authorList>
    </citation>
    <scope>NUCLEOTIDE SEQUENCE [LARGE SCALE GENOMIC DNA]</scope>
    <source>
        <strain evidence="4 5">ATCC BAA-384</strain>
    </source>
</reference>
<feature type="domain" description="HTH tetR-type" evidence="3">
    <location>
        <begin position="7"/>
        <end position="67"/>
    </location>
</feature>
<dbReference type="PRINTS" id="PR00455">
    <property type="entry name" value="HTHTETR"/>
</dbReference>
<name>A0A540UZ60_9BACL</name>
<keyword evidence="1 2" id="KW-0238">DNA-binding</keyword>
<evidence type="ECO:0000256" key="1">
    <source>
        <dbReference type="ARBA" id="ARBA00023125"/>
    </source>
</evidence>
<dbReference type="PROSITE" id="PS50977">
    <property type="entry name" value="HTH_TETR_2"/>
    <property type="match status" value="1"/>
</dbReference>
<organism evidence="4 5">
    <name type="scientific">Ureibacillus terrenus</name>
    <dbReference type="NCBI Taxonomy" id="118246"/>
    <lineage>
        <taxon>Bacteria</taxon>
        <taxon>Bacillati</taxon>
        <taxon>Bacillota</taxon>
        <taxon>Bacilli</taxon>
        <taxon>Bacillales</taxon>
        <taxon>Caryophanaceae</taxon>
        <taxon>Ureibacillus</taxon>
    </lineage>
</organism>
<evidence type="ECO:0000313" key="4">
    <source>
        <dbReference type="EMBL" id="TQE89744.1"/>
    </source>
</evidence>
<protein>
    <submittedName>
        <fullName evidence="4">Helix-turn-helix transcriptional regulator</fullName>
    </submittedName>
</protein>
<gene>
    <name evidence="4" type="ORF">FKZ59_11975</name>
</gene>
<dbReference type="PANTHER" id="PTHR43479">
    <property type="entry name" value="ACREF/ENVCD OPERON REPRESSOR-RELATED"/>
    <property type="match status" value="1"/>
</dbReference>
<keyword evidence="5" id="KW-1185">Reference proteome</keyword>
<dbReference type="OrthoDB" id="9812993at2"/>
<evidence type="ECO:0000313" key="5">
    <source>
        <dbReference type="Proteomes" id="UP000315753"/>
    </source>
</evidence>
<dbReference type="InterPro" id="IPR001647">
    <property type="entry name" value="HTH_TetR"/>
</dbReference>